<reference evidence="1" key="1">
    <citation type="submission" date="2023-10" db="EMBL/GenBank/DDBJ databases">
        <authorList>
            <person name="Chen Y."/>
            <person name="Shah S."/>
            <person name="Dougan E. K."/>
            <person name="Thang M."/>
            <person name="Chan C."/>
        </authorList>
    </citation>
    <scope>NUCLEOTIDE SEQUENCE [LARGE SCALE GENOMIC DNA]</scope>
</reference>
<gene>
    <name evidence="1" type="ORF">PCOR1329_LOCUS1947</name>
</gene>
<accession>A0ABN9PEF2</accession>
<evidence type="ECO:0000313" key="1">
    <source>
        <dbReference type="EMBL" id="CAK0790747.1"/>
    </source>
</evidence>
<name>A0ABN9PEF2_9DINO</name>
<sequence length="423" mass="48454">AWPADSVRNRMAGRPLYPSTLGNCRVVLVEVAADLDEMCKTLGLPDYRGNHGCLRCFSHKETFADLGAPLRKRKHQWLLDTARTSLSFHRVNDEDVEELRDNTCIKRKKGGVVVTSLMRDTFPLLKRGDRVEPVLPGQPDFWHGEACRDYAPRDRRMMVYRRPANSLLFINRLFHVPGIQPGIPGLTIDHFLFDSMHFADLGILHYYMGAVMWRLIDLGFFGEYSPNDHDEVDNAMNEAMKKWYIRFQVPSADRQLGLSSQMCGSRDDPLLKLKAGKSRKLLPFIVHLLRDQGGQELLDDDAPAEADGSKLLAVGAGLMEYYDILRGQPRRMDELAVVHLEHVVKSTMTAWIASGRKVVMKFHIFARRIASQARWAGNPGYSHNYRDETENFGTRKRSTNINRAKFAENAAVKWYMQYLLMRK</sequence>
<comment type="caution">
    <text evidence="1">The sequence shown here is derived from an EMBL/GenBank/DDBJ whole genome shotgun (WGS) entry which is preliminary data.</text>
</comment>
<organism evidence="1 2">
    <name type="scientific">Prorocentrum cordatum</name>
    <dbReference type="NCBI Taxonomy" id="2364126"/>
    <lineage>
        <taxon>Eukaryota</taxon>
        <taxon>Sar</taxon>
        <taxon>Alveolata</taxon>
        <taxon>Dinophyceae</taxon>
        <taxon>Prorocentrales</taxon>
        <taxon>Prorocentraceae</taxon>
        <taxon>Prorocentrum</taxon>
    </lineage>
</organism>
<proteinExistence type="predicted"/>
<dbReference type="Proteomes" id="UP001189429">
    <property type="component" value="Unassembled WGS sequence"/>
</dbReference>
<keyword evidence="2" id="KW-1185">Reference proteome</keyword>
<evidence type="ECO:0000313" key="2">
    <source>
        <dbReference type="Proteomes" id="UP001189429"/>
    </source>
</evidence>
<dbReference type="EMBL" id="CAUYUJ010000477">
    <property type="protein sequence ID" value="CAK0790747.1"/>
    <property type="molecule type" value="Genomic_DNA"/>
</dbReference>
<protein>
    <submittedName>
        <fullName evidence="1">Uncharacterized protein</fullName>
    </submittedName>
</protein>
<feature type="non-terminal residue" evidence="1">
    <location>
        <position position="1"/>
    </location>
</feature>